<dbReference type="GO" id="GO:0046872">
    <property type="term" value="F:metal ion binding"/>
    <property type="evidence" value="ECO:0007669"/>
    <property type="project" value="UniProtKB-UniRule"/>
</dbReference>
<dbReference type="AlphaFoldDB" id="A0A8I1GEY7"/>
<keyword evidence="4 6" id="KW-0408">Iron</keyword>
<comment type="catalytic activity">
    <reaction evidence="6">
        <text>(R)-lactate + A = pyruvate + AH2</text>
        <dbReference type="Rhea" id="RHEA:15089"/>
        <dbReference type="ChEBI" id="CHEBI:13193"/>
        <dbReference type="ChEBI" id="CHEBI:15361"/>
        <dbReference type="ChEBI" id="CHEBI:16004"/>
        <dbReference type="ChEBI" id="CHEBI:17499"/>
    </reaction>
</comment>
<dbReference type="InterPro" id="IPR004017">
    <property type="entry name" value="Cys_rich_dom"/>
</dbReference>
<comment type="caution">
    <text evidence="8">The sequence shown here is derived from an EMBL/GenBank/DDBJ whole genome shotgun (WGS) entry which is preliminary data.</text>
</comment>
<reference evidence="8 9" key="1">
    <citation type="submission" date="2020-12" db="EMBL/GenBank/DDBJ databases">
        <title>Revised draft genomes of Rhodomicrobium vannielii ATCC 17100 and Rhodomicrobium udaipurense JA643.</title>
        <authorList>
            <person name="Conners E.M."/>
            <person name="Davenport E.J."/>
            <person name="Bose A."/>
        </authorList>
    </citation>
    <scope>NUCLEOTIDE SEQUENCE [LARGE SCALE GENOMIC DNA]</scope>
    <source>
        <strain evidence="8 9">JA643</strain>
    </source>
</reference>
<dbReference type="GO" id="GO:0051539">
    <property type="term" value="F:4 iron, 4 sulfur cluster binding"/>
    <property type="evidence" value="ECO:0007669"/>
    <property type="project" value="UniProtKB-UniRule"/>
</dbReference>
<dbReference type="Pfam" id="PF13183">
    <property type="entry name" value="Fer4_8"/>
    <property type="match status" value="1"/>
</dbReference>
<dbReference type="PROSITE" id="PS51379">
    <property type="entry name" value="4FE4S_FER_2"/>
    <property type="match status" value="2"/>
</dbReference>
<keyword evidence="6" id="KW-0249">Electron transport</keyword>
<evidence type="ECO:0000256" key="5">
    <source>
        <dbReference type="ARBA" id="ARBA00023014"/>
    </source>
</evidence>
<feature type="domain" description="4Fe-4S ferredoxin-type" evidence="7">
    <location>
        <begin position="16"/>
        <end position="45"/>
    </location>
</feature>
<comment type="catalytic activity">
    <reaction evidence="6">
        <text>glycolate + A = glyoxylate + AH2</text>
        <dbReference type="Rhea" id="RHEA:21264"/>
        <dbReference type="ChEBI" id="CHEBI:13193"/>
        <dbReference type="ChEBI" id="CHEBI:17499"/>
        <dbReference type="ChEBI" id="CHEBI:29805"/>
        <dbReference type="ChEBI" id="CHEBI:36655"/>
        <dbReference type="EC" id="1.1.99.14"/>
    </reaction>
</comment>
<keyword evidence="6" id="KW-0813">Transport</keyword>
<accession>A0A8I1GEY7</accession>
<dbReference type="Gene3D" id="1.10.1060.10">
    <property type="entry name" value="Alpha-helical ferredoxin"/>
    <property type="match status" value="1"/>
</dbReference>
<dbReference type="NCBIfam" id="NF008434">
    <property type="entry name" value="PRK11274.1"/>
    <property type="match status" value="1"/>
</dbReference>
<dbReference type="PANTHER" id="PTHR32479">
    <property type="entry name" value="GLYCOLATE OXIDASE IRON-SULFUR SUBUNIT"/>
    <property type="match status" value="1"/>
</dbReference>
<organism evidence="8 9">
    <name type="scientific">Rhodomicrobium udaipurense</name>
    <dbReference type="NCBI Taxonomy" id="1202716"/>
    <lineage>
        <taxon>Bacteria</taxon>
        <taxon>Pseudomonadati</taxon>
        <taxon>Pseudomonadota</taxon>
        <taxon>Alphaproteobacteria</taxon>
        <taxon>Hyphomicrobiales</taxon>
        <taxon>Hyphomicrobiaceae</taxon>
        <taxon>Rhodomicrobium</taxon>
    </lineage>
</organism>
<dbReference type="InterPro" id="IPR009051">
    <property type="entry name" value="Helical_ferredxn"/>
</dbReference>
<dbReference type="PIRSF" id="PIRSF000139">
    <property type="entry name" value="Glc_ox_4Fe-4S"/>
    <property type="match status" value="1"/>
</dbReference>
<dbReference type="InterPro" id="IPR012257">
    <property type="entry name" value="Glc_ox_4Fe-4S"/>
</dbReference>
<evidence type="ECO:0000256" key="3">
    <source>
        <dbReference type="ARBA" id="ARBA00022737"/>
    </source>
</evidence>
<comment type="function">
    <text evidence="6">Component of a complex that catalyzes the oxidation of glycolate to glyoxylate.</text>
</comment>
<dbReference type="FunFam" id="1.10.1060.10:FF:000012">
    <property type="entry name" value="Glycolate oxidase iron-sulfur subunit"/>
    <property type="match status" value="1"/>
</dbReference>
<gene>
    <name evidence="8" type="primary">glcF</name>
    <name evidence="8" type="ORF">JDN41_09210</name>
</gene>
<dbReference type="Pfam" id="PF02754">
    <property type="entry name" value="CCG"/>
    <property type="match status" value="2"/>
</dbReference>
<evidence type="ECO:0000259" key="7">
    <source>
        <dbReference type="PROSITE" id="PS51379"/>
    </source>
</evidence>
<dbReference type="EMBL" id="JAEMUK010000016">
    <property type="protein sequence ID" value="MBJ7543739.1"/>
    <property type="molecule type" value="Genomic_DNA"/>
</dbReference>
<evidence type="ECO:0000256" key="4">
    <source>
        <dbReference type="ARBA" id="ARBA00023004"/>
    </source>
</evidence>
<proteinExistence type="predicted"/>
<evidence type="ECO:0000256" key="6">
    <source>
        <dbReference type="PIRNR" id="PIRNR000139"/>
    </source>
</evidence>
<keyword evidence="9" id="KW-1185">Reference proteome</keyword>
<keyword evidence="2 6" id="KW-0479">Metal-binding</keyword>
<dbReference type="EC" id="1.1.99.14" evidence="6"/>
<sequence length="452" mass="49981">METNFTLAQLRDPRMKEADAILRKCVHCGFCIATCPTYLMLGDERDSPRGRIYLIKTMLEGKATPKQIRPHIDRCLSCYSCMTTCPSGVDYRHLSDYARQIIETSSTRAPGDEAIRKLIRTVLPYPKRFRAALAGVFLALPFRRLLMRSRFKTIGAMLSLAPRSRVRSGVYTHTETVKTEKPRRGRVVLLRGCVQRVLKPNINDSTVRFLNHIGYDVVLSEGEGCCGSLTLHMGKEAEAKALAKINIDIWHDARKNGPIDAIVINASGCGSTVKDYAHLFADDPAYADKARYVSSLAKDVSEFAASQKIDAPVGWSDIRVAYQSSCSMQHGQRVIEEPRQLLRNAGFTVVEIPEGHICCGSAGTYNMLQPDLAKELRERKLQAIASVKPDVVASGNVGCISQLSGPFPIVHTVELLDWAYGGPCPEPLKHLESRVRPLPREGESIEAEGALA</sequence>
<feature type="domain" description="4Fe-4S ferredoxin-type" evidence="7">
    <location>
        <begin position="66"/>
        <end position="89"/>
    </location>
</feature>
<keyword evidence="3" id="KW-0677">Repeat</keyword>
<evidence type="ECO:0000256" key="1">
    <source>
        <dbReference type="ARBA" id="ARBA00022485"/>
    </source>
</evidence>
<keyword evidence="1 6" id="KW-0004">4Fe-4S</keyword>
<dbReference type="PROSITE" id="PS00198">
    <property type="entry name" value="4FE4S_FER_1"/>
    <property type="match status" value="2"/>
</dbReference>
<name>A0A8I1GEY7_9HYPH</name>
<dbReference type="SUPFAM" id="SSF54862">
    <property type="entry name" value="4Fe-4S ferredoxins"/>
    <property type="match status" value="1"/>
</dbReference>
<dbReference type="GO" id="GO:0019154">
    <property type="term" value="F:glycolate dehydrogenase activity"/>
    <property type="evidence" value="ECO:0007669"/>
    <property type="project" value="UniProtKB-EC"/>
</dbReference>
<keyword evidence="5 6" id="KW-0411">Iron-sulfur</keyword>
<evidence type="ECO:0000256" key="2">
    <source>
        <dbReference type="ARBA" id="ARBA00022723"/>
    </source>
</evidence>
<evidence type="ECO:0000313" key="8">
    <source>
        <dbReference type="EMBL" id="MBJ7543739.1"/>
    </source>
</evidence>
<protein>
    <recommendedName>
        <fullName evidence="6">Glycolate oxidase iron-sulfur subunit</fullName>
        <ecNumber evidence="6">1.1.99.14</ecNumber>
    </recommendedName>
</protein>
<dbReference type="PANTHER" id="PTHR32479:SF17">
    <property type="entry name" value="GLYCOLATE OXIDASE IRON-SULFUR SUBUNIT"/>
    <property type="match status" value="1"/>
</dbReference>
<dbReference type="InterPro" id="IPR017896">
    <property type="entry name" value="4Fe4S_Fe-S-bd"/>
</dbReference>
<dbReference type="RefSeq" id="WP_037233020.1">
    <property type="nucleotide sequence ID" value="NZ_JAEMUK010000016.1"/>
</dbReference>
<evidence type="ECO:0000313" key="9">
    <source>
        <dbReference type="Proteomes" id="UP000623250"/>
    </source>
</evidence>
<keyword evidence="8" id="KW-0560">Oxidoreductase</keyword>
<dbReference type="Proteomes" id="UP000623250">
    <property type="component" value="Unassembled WGS sequence"/>
</dbReference>
<comment type="cofactor">
    <cofactor evidence="6">
        <name>[4Fe-4S] cluster</name>
        <dbReference type="ChEBI" id="CHEBI:49883"/>
    </cofactor>
    <text evidence="6">Binds 2 [4Fe-4S] clusters.</text>
</comment>
<dbReference type="InterPro" id="IPR017900">
    <property type="entry name" value="4Fe4S_Fe_S_CS"/>
</dbReference>